<evidence type="ECO:0000313" key="3">
    <source>
        <dbReference type="Proteomes" id="UP000254554"/>
    </source>
</evidence>
<evidence type="ECO:0000313" key="2">
    <source>
        <dbReference type="EMBL" id="STO22846.1"/>
    </source>
</evidence>
<accession>A0A377GDE0</accession>
<gene>
    <name evidence="2" type="ORF">NCTC11370_02948</name>
</gene>
<dbReference type="EMBL" id="UGGT01000001">
    <property type="protein sequence ID" value="STO22846.1"/>
    <property type="molecule type" value="Genomic_DNA"/>
</dbReference>
<feature type="coiled-coil region" evidence="1">
    <location>
        <begin position="251"/>
        <end position="285"/>
    </location>
</feature>
<dbReference type="RefSeq" id="WP_010654967.1">
    <property type="nucleotide sequence ID" value="NZ_JAPHOS010000001.1"/>
</dbReference>
<organism evidence="2 3">
    <name type="scientific">Fluoribacter dumoffii</name>
    <dbReference type="NCBI Taxonomy" id="463"/>
    <lineage>
        <taxon>Bacteria</taxon>
        <taxon>Pseudomonadati</taxon>
        <taxon>Pseudomonadota</taxon>
        <taxon>Gammaproteobacteria</taxon>
        <taxon>Legionellales</taxon>
        <taxon>Legionellaceae</taxon>
        <taxon>Fluoribacter</taxon>
    </lineage>
</organism>
<keyword evidence="1" id="KW-0175">Coiled coil</keyword>
<feature type="coiled-coil region" evidence="1">
    <location>
        <begin position="197"/>
        <end position="226"/>
    </location>
</feature>
<name>A0A377GDE0_9GAMM</name>
<dbReference type="OrthoDB" id="5652097at2"/>
<evidence type="ECO:0000256" key="1">
    <source>
        <dbReference type="SAM" id="Coils"/>
    </source>
</evidence>
<proteinExistence type="predicted"/>
<dbReference type="Proteomes" id="UP000254554">
    <property type="component" value="Unassembled WGS sequence"/>
</dbReference>
<protein>
    <submittedName>
        <fullName evidence="2">Uncharacterized protein</fullName>
    </submittedName>
</protein>
<reference evidence="2 3" key="1">
    <citation type="submission" date="2018-06" db="EMBL/GenBank/DDBJ databases">
        <authorList>
            <consortium name="Pathogen Informatics"/>
            <person name="Doyle S."/>
        </authorList>
    </citation>
    <scope>NUCLEOTIDE SEQUENCE [LARGE SCALE GENOMIC DNA]</scope>
    <source>
        <strain evidence="2 3">NCTC11370</strain>
    </source>
</reference>
<dbReference type="GeneID" id="93293836"/>
<sequence length="293" mass="33647">MTKLEELIYSLAAVIIRYRDSQPKVKKLISETDKELLKEKSIACAKNIIQDKDTHFKIKLGNLIKQCSDSGRRSFLYYILHEITSLKAFLDKTSSLTPSELERFKNQITQLFNDLKLLLQTPKNETYRVICSKTENTAEAPLALSGLKNDGFLGGLCNSGDILKEMILDPFAITTHSSYTAIQGIAEQIGSGHQHAVQTLELRAENASLKERNADQKQKLDLLTSEREKSKKMPLMFYLLLLQYIRLQSKEKKQETIIEQQQNTISEMQQKINELTREIEKKNSSYRFYSPSF</sequence>
<dbReference type="AlphaFoldDB" id="A0A377GDE0"/>
<keyword evidence="3" id="KW-1185">Reference proteome</keyword>